<keyword evidence="1" id="KW-1133">Transmembrane helix</keyword>
<evidence type="ECO:0000313" key="3">
    <source>
        <dbReference type="Proteomes" id="UP000622317"/>
    </source>
</evidence>
<sequence length="165" mass="17054">MSYDVYAKDNSSNGGTPVNTISLSAGQAFTTNASLDDLWSAGANPRWSNADGLLGNLFATGTDDSGASVGTLIGQAFGPYNDDGFSAPYGALVGKIGSSYILLGTSFAGVAPEAGVLQLMYWDSNAYDNTEYITVEVNAVPDAGGIALSLMGIAALVGFRRFSRR</sequence>
<dbReference type="EMBL" id="JACYFG010000002">
    <property type="protein sequence ID" value="MBD5778143.1"/>
    <property type="molecule type" value="Genomic_DNA"/>
</dbReference>
<protein>
    <submittedName>
        <fullName evidence="2">PEP-CTERM sorting domain-containing protein</fullName>
    </submittedName>
</protein>
<evidence type="ECO:0000256" key="1">
    <source>
        <dbReference type="SAM" id="Phobius"/>
    </source>
</evidence>
<feature type="transmembrane region" description="Helical" evidence="1">
    <location>
        <begin position="100"/>
        <end position="122"/>
    </location>
</feature>
<keyword evidence="1" id="KW-0812">Transmembrane</keyword>
<dbReference type="Gene3D" id="2.60.120.430">
    <property type="entry name" value="Galactose-binding lectin"/>
    <property type="match status" value="1"/>
</dbReference>
<keyword evidence="3" id="KW-1185">Reference proteome</keyword>
<comment type="caution">
    <text evidence="2">The sequence shown here is derived from an EMBL/GenBank/DDBJ whole genome shotgun (WGS) entry which is preliminary data.</text>
</comment>
<gene>
    <name evidence="2" type="ORF">IEN85_01365</name>
</gene>
<organism evidence="2 3">
    <name type="scientific">Pelagicoccus enzymogenes</name>
    <dbReference type="NCBI Taxonomy" id="2773457"/>
    <lineage>
        <taxon>Bacteria</taxon>
        <taxon>Pseudomonadati</taxon>
        <taxon>Verrucomicrobiota</taxon>
        <taxon>Opitutia</taxon>
        <taxon>Puniceicoccales</taxon>
        <taxon>Pelagicoccaceae</taxon>
        <taxon>Pelagicoccus</taxon>
    </lineage>
</organism>
<proteinExistence type="predicted"/>
<keyword evidence="1" id="KW-0472">Membrane</keyword>
<dbReference type="Proteomes" id="UP000622317">
    <property type="component" value="Unassembled WGS sequence"/>
</dbReference>
<feature type="transmembrane region" description="Helical" evidence="1">
    <location>
        <begin position="142"/>
        <end position="159"/>
    </location>
</feature>
<reference evidence="2" key="1">
    <citation type="submission" date="2020-09" db="EMBL/GenBank/DDBJ databases">
        <title>Pelagicoccus enzymogenes sp. nov. with an EPS production, isolated from marine sediment.</title>
        <authorList>
            <person name="Feng X."/>
        </authorList>
    </citation>
    <scope>NUCLEOTIDE SEQUENCE</scope>
    <source>
        <strain evidence="2">NFK12</strain>
    </source>
</reference>
<evidence type="ECO:0000313" key="2">
    <source>
        <dbReference type="EMBL" id="MBD5778143.1"/>
    </source>
</evidence>
<name>A0A927F714_9BACT</name>
<dbReference type="AlphaFoldDB" id="A0A927F714"/>
<accession>A0A927F714</accession>